<dbReference type="Gene3D" id="3.40.430.10">
    <property type="entry name" value="Dihydrofolate Reductase, subunit A"/>
    <property type="match status" value="1"/>
</dbReference>
<evidence type="ECO:0000256" key="4">
    <source>
        <dbReference type="ARBA" id="ARBA00022563"/>
    </source>
</evidence>
<dbReference type="GO" id="GO:0046655">
    <property type="term" value="P:folic acid metabolic process"/>
    <property type="evidence" value="ECO:0007669"/>
    <property type="project" value="TreeGrafter"/>
</dbReference>
<evidence type="ECO:0000256" key="5">
    <source>
        <dbReference type="ARBA" id="ARBA00022857"/>
    </source>
</evidence>
<comment type="function">
    <text evidence="7">Key enzyme in folate metabolism. Catalyzes an essential reaction for de novo glycine and purine synthesis, and for DNA precursor synthesis.</text>
</comment>
<dbReference type="PANTHER" id="PTHR48069:SF3">
    <property type="entry name" value="DIHYDROFOLATE REDUCTASE"/>
    <property type="match status" value="1"/>
</dbReference>
<dbReference type="PANTHER" id="PTHR48069">
    <property type="entry name" value="DIHYDROFOLATE REDUCTASE"/>
    <property type="match status" value="1"/>
</dbReference>
<dbReference type="AlphaFoldDB" id="A0A0D3RJW7"/>
<keyword evidence="5" id="KW-0521">NADP</keyword>
<feature type="domain" description="DHFR" evidence="8">
    <location>
        <begin position="1"/>
        <end position="156"/>
    </location>
</feature>
<dbReference type="UniPathway" id="UPA00077">
    <property type="reaction ID" value="UER00158"/>
</dbReference>
<dbReference type="GO" id="GO:0050661">
    <property type="term" value="F:NADP binding"/>
    <property type="evidence" value="ECO:0007669"/>
    <property type="project" value="InterPro"/>
</dbReference>
<name>A0A0D3RJW7_SALTM</name>
<dbReference type="SUPFAM" id="SSF53597">
    <property type="entry name" value="Dihydrofolate reductase-like"/>
    <property type="match status" value="1"/>
</dbReference>
<evidence type="ECO:0000256" key="7">
    <source>
        <dbReference type="ARBA" id="ARBA00025067"/>
    </source>
</evidence>
<dbReference type="Pfam" id="PF00186">
    <property type="entry name" value="DHFR_1"/>
    <property type="match status" value="1"/>
</dbReference>
<dbReference type="NCBIfam" id="NF047324">
    <property type="entry name" value="trim_DfrA51"/>
    <property type="match status" value="1"/>
</dbReference>
<sequence>MIAAVGRNYEIGIGNEIPWRCPTDLRLFKKLTKNATVVMGRKTMESLKRPLPERHNLVLTRSHGFIPNGFYPAGVDDVLKLPDPVWVIGGGEIYSLLMPHVEEIWLSHIGIDAPGADAFFPASIMRYLGFIPVETAYTQRANESEPGFLQIVYRRS</sequence>
<dbReference type="PRINTS" id="PR00070">
    <property type="entry name" value="DHFR"/>
</dbReference>
<accession>A0A0D3RJW7</accession>
<dbReference type="GO" id="GO:0006730">
    <property type="term" value="P:one-carbon metabolic process"/>
    <property type="evidence" value="ECO:0007669"/>
    <property type="project" value="UniProtKB-KW"/>
</dbReference>
<dbReference type="InterPro" id="IPR001796">
    <property type="entry name" value="DHFR_dom"/>
</dbReference>
<evidence type="ECO:0000313" key="9">
    <source>
        <dbReference type="EMBL" id="AJS09897.1"/>
    </source>
</evidence>
<dbReference type="GO" id="GO:0004146">
    <property type="term" value="F:dihydrofolate reductase activity"/>
    <property type="evidence" value="ECO:0007669"/>
    <property type="project" value="UniProtKB-EC"/>
</dbReference>
<proteinExistence type="inferred from homology"/>
<keyword evidence="4" id="KW-0554">One-carbon metabolism</keyword>
<dbReference type="InterPro" id="IPR012259">
    <property type="entry name" value="DHFR"/>
</dbReference>
<dbReference type="PROSITE" id="PS51330">
    <property type="entry name" value="DHFR_2"/>
    <property type="match status" value="1"/>
</dbReference>
<geneLocation type="plasmid" evidence="9">
    <name>pSTM_Phi</name>
</geneLocation>
<protein>
    <recommendedName>
        <fullName evidence="3">dihydrofolate reductase</fullName>
        <ecNumber evidence="3">1.5.1.3</ecNumber>
    </recommendedName>
</protein>
<dbReference type="EMBL" id="KP763470">
    <property type="protein sequence ID" value="AJS09897.1"/>
    <property type="molecule type" value="Genomic_DNA"/>
</dbReference>
<dbReference type="GO" id="GO:0046452">
    <property type="term" value="P:dihydrofolate metabolic process"/>
    <property type="evidence" value="ECO:0007669"/>
    <property type="project" value="TreeGrafter"/>
</dbReference>
<evidence type="ECO:0000259" key="8">
    <source>
        <dbReference type="PROSITE" id="PS51330"/>
    </source>
</evidence>
<dbReference type="GO" id="GO:0005829">
    <property type="term" value="C:cytosol"/>
    <property type="evidence" value="ECO:0007669"/>
    <property type="project" value="TreeGrafter"/>
</dbReference>
<dbReference type="CDD" id="cd00209">
    <property type="entry name" value="DHFR"/>
    <property type="match status" value="1"/>
</dbReference>
<dbReference type="RefSeq" id="WP_047592372.1">
    <property type="nucleotide sequence ID" value="NZ_KP763470.1"/>
</dbReference>
<reference evidence="9" key="1">
    <citation type="journal article" date="2015" name="FEMS Microbiol. Lett.">
        <title>Characterisation of a large novel phage-like plasmid in Salmonella enterica serovar Typhimurium.</title>
        <authorList>
            <person name="Octavia S."/>
            <person name="Sara J."/>
            <person name="Lan R."/>
        </authorList>
    </citation>
    <scope>NUCLEOTIDE SEQUENCE</scope>
    <source>
        <strain evidence="9">L946</strain>
        <plasmid evidence="9">pSTM_Phi</plasmid>
    </source>
</reference>
<evidence type="ECO:0000256" key="6">
    <source>
        <dbReference type="ARBA" id="ARBA00023002"/>
    </source>
</evidence>
<comment type="similarity">
    <text evidence="2">Belongs to the dihydrofolate reductase family.</text>
</comment>
<dbReference type="GO" id="GO:0046654">
    <property type="term" value="P:tetrahydrofolate biosynthetic process"/>
    <property type="evidence" value="ECO:0007669"/>
    <property type="project" value="UniProtKB-UniPathway"/>
</dbReference>
<comment type="pathway">
    <text evidence="1">Cofactor biosynthesis; tetrahydrofolate biosynthesis; 5,6,7,8-tetrahydrofolate from 7,8-dihydrofolate: step 1/1.</text>
</comment>
<evidence type="ECO:0000256" key="1">
    <source>
        <dbReference type="ARBA" id="ARBA00004903"/>
    </source>
</evidence>
<keyword evidence="9" id="KW-0614">Plasmid</keyword>
<dbReference type="EC" id="1.5.1.3" evidence="3"/>
<evidence type="ECO:0000256" key="2">
    <source>
        <dbReference type="ARBA" id="ARBA00009539"/>
    </source>
</evidence>
<dbReference type="InterPro" id="IPR024072">
    <property type="entry name" value="DHFR-like_dom_sf"/>
</dbReference>
<organism evidence="9">
    <name type="scientific">Salmonella typhimurium</name>
    <dbReference type="NCBI Taxonomy" id="90371"/>
    <lineage>
        <taxon>Bacteria</taxon>
        <taxon>Pseudomonadati</taxon>
        <taxon>Pseudomonadota</taxon>
        <taxon>Gammaproteobacteria</taxon>
        <taxon>Enterobacterales</taxon>
        <taxon>Enterobacteriaceae</taxon>
        <taxon>Salmonella</taxon>
    </lineage>
</organism>
<evidence type="ECO:0000256" key="3">
    <source>
        <dbReference type="ARBA" id="ARBA00012856"/>
    </source>
</evidence>
<keyword evidence="6" id="KW-0560">Oxidoreductase</keyword>